<comment type="pathway">
    <text evidence="3">Phospholipid metabolism; CDP-diacylglycerol biosynthesis; CDP-diacylglycerol from sn-glycerol 3-phosphate: step 3/3.</text>
</comment>
<feature type="transmembrane region" description="Helical" evidence="24">
    <location>
        <begin position="117"/>
        <end position="141"/>
    </location>
</feature>
<dbReference type="STRING" id="716544.wcw_0313"/>
<dbReference type="GO" id="GO:0016024">
    <property type="term" value="P:CDP-diacylglycerol biosynthetic process"/>
    <property type="evidence" value="ECO:0007669"/>
    <property type="project" value="TreeGrafter"/>
</dbReference>
<evidence type="ECO:0000256" key="8">
    <source>
        <dbReference type="ARBA" id="ARBA00022475"/>
    </source>
</evidence>
<keyword evidence="9" id="KW-0444">Lipid biosynthesis</keyword>
<keyword evidence="12 25" id="KW-0548">Nucleotidyltransferase</keyword>
<organism evidence="25 26">
    <name type="scientific">Waddlia chondrophila (strain ATCC VR-1470 / WSU 86-1044)</name>
    <dbReference type="NCBI Taxonomy" id="716544"/>
    <lineage>
        <taxon>Bacteria</taxon>
        <taxon>Pseudomonadati</taxon>
        <taxon>Chlamydiota</taxon>
        <taxon>Chlamydiia</taxon>
        <taxon>Parachlamydiales</taxon>
        <taxon>Waddliaceae</taxon>
        <taxon>Waddlia</taxon>
    </lineage>
</organism>
<evidence type="ECO:0000256" key="20">
    <source>
        <dbReference type="ARBA" id="ARBA00032253"/>
    </source>
</evidence>
<dbReference type="Proteomes" id="UP000001505">
    <property type="component" value="Chromosome"/>
</dbReference>
<keyword evidence="8" id="KW-1003">Cell membrane</keyword>
<dbReference type="KEGG" id="wch:wcw_0313"/>
<dbReference type="eggNOG" id="COG4589">
    <property type="taxonomic scope" value="Bacteria"/>
</dbReference>
<evidence type="ECO:0000256" key="22">
    <source>
        <dbReference type="ARBA" id="ARBA00032743"/>
    </source>
</evidence>
<evidence type="ECO:0000256" key="24">
    <source>
        <dbReference type="SAM" id="Phobius"/>
    </source>
</evidence>
<dbReference type="RefSeq" id="WP_013181416.1">
    <property type="nucleotide sequence ID" value="NC_014225.1"/>
</dbReference>
<keyword evidence="17" id="KW-1208">Phospholipid metabolism</keyword>
<dbReference type="OrthoDB" id="9799199at2"/>
<evidence type="ECO:0000256" key="19">
    <source>
        <dbReference type="ARBA" id="ARBA00031825"/>
    </source>
</evidence>
<gene>
    <name evidence="25" type="primary">cdsA</name>
    <name evidence="25" type="ordered locus">wcw_0313</name>
</gene>
<evidence type="ECO:0000256" key="17">
    <source>
        <dbReference type="ARBA" id="ARBA00023264"/>
    </source>
</evidence>
<feature type="transmembrane region" description="Helical" evidence="24">
    <location>
        <begin position="193"/>
        <end position="212"/>
    </location>
</feature>
<evidence type="ECO:0000256" key="23">
    <source>
        <dbReference type="ARBA" id="ARBA00033406"/>
    </source>
</evidence>
<feature type="transmembrane region" description="Helical" evidence="24">
    <location>
        <begin position="92"/>
        <end position="110"/>
    </location>
</feature>
<dbReference type="Pfam" id="PF01148">
    <property type="entry name" value="CTP_transf_1"/>
    <property type="match status" value="1"/>
</dbReference>
<keyword evidence="15 24" id="KW-0472">Membrane</keyword>
<dbReference type="GO" id="GO:0005886">
    <property type="term" value="C:plasma membrane"/>
    <property type="evidence" value="ECO:0007669"/>
    <property type="project" value="UniProtKB-SubCell"/>
</dbReference>
<dbReference type="PANTHER" id="PTHR46382">
    <property type="entry name" value="PHOSPHATIDATE CYTIDYLYLTRANSFERASE"/>
    <property type="match status" value="1"/>
</dbReference>
<dbReference type="HOGENOM" id="CLU_037294_3_1_0"/>
<protein>
    <recommendedName>
        <fullName evidence="7">Phosphatidate cytidylyltransferase</fullName>
        <ecNumber evidence="6">2.7.7.41</ecNumber>
    </recommendedName>
    <alternativeName>
        <fullName evidence="20">CDP-DAG synthase</fullName>
    </alternativeName>
    <alternativeName>
        <fullName evidence="22">CDP-DG synthase</fullName>
    </alternativeName>
    <alternativeName>
        <fullName evidence="18">CDP-diacylglycerol synthase</fullName>
    </alternativeName>
    <alternativeName>
        <fullName evidence="21">CDP-diglyceride pyrophosphorylase</fullName>
    </alternativeName>
    <alternativeName>
        <fullName evidence="23">CDP-diglyceride synthase</fullName>
    </alternativeName>
    <alternativeName>
        <fullName evidence="19">CTP:phosphatidate cytidylyltransferase</fullName>
    </alternativeName>
</protein>
<evidence type="ECO:0000256" key="6">
    <source>
        <dbReference type="ARBA" id="ARBA00012487"/>
    </source>
</evidence>
<evidence type="ECO:0000256" key="3">
    <source>
        <dbReference type="ARBA" id="ARBA00005119"/>
    </source>
</evidence>
<evidence type="ECO:0000256" key="12">
    <source>
        <dbReference type="ARBA" id="ARBA00022695"/>
    </source>
</evidence>
<dbReference type="GO" id="GO:0004605">
    <property type="term" value="F:phosphatidate cytidylyltransferase activity"/>
    <property type="evidence" value="ECO:0007669"/>
    <property type="project" value="UniProtKB-EC"/>
</dbReference>
<evidence type="ECO:0000256" key="1">
    <source>
        <dbReference type="ARBA" id="ARBA00001698"/>
    </source>
</evidence>
<sequence>MLASFPPIFQRVIASTIATAFLLFALYFSFTPYLSLLVPILAIVCFGAALKEYYSIARRKGFKPREKTAYSLGLAYILAIYLGSLSGHQDSFPLYALAIGLFVLFSAFFFDGKNPLVNIAITLFGIVYLIIPLSCTLQINYFFPPESAEDGRWWVLYLLCTTYLTDACGLFAGQTFGKHKMAPVISPKKTWEGAAGGLLASIIASLIFSLYAPISLSVVQSIILGACIGTIAQVGDLAESLLKRDVGVKDSSKIPGLGGMLDVVDSLVFTAPLLYLYLKA</sequence>
<evidence type="ECO:0000256" key="18">
    <source>
        <dbReference type="ARBA" id="ARBA00029893"/>
    </source>
</evidence>
<feature type="transmembrane region" description="Helical" evidence="24">
    <location>
        <begin position="36"/>
        <end position="56"/>
    </location>
</feature>
<evidence type="ECO:0000256" key="5">
    <source>
        <dbReference type="ARBA" id="ARBA00010185"/>
    </source>
</evidence>
<dbReference type="EMBL" id="CP001928">
    <property type="protein sequence ID" value="ADI37688.1"/>
    <property type="molecule type" value="Genomic_DNA"/>
</dbReference>
<feature type="transmembrane region" description="Helical" evidence="24">
    <location>
        <begin position="12"/>
        <end position="30"/>
    </location>
</feature>
<feature type="transmembrane region" description="Helical" evidence="24">
    <location>
        <begin position="153"/>
        <end position="172"/>
    </location>
</feature>
<keyword evidence="13 24" id="KW-1133">Transmembrane helix</keyword>
<evidence type="ECO:0000256" key="10">
    <source>
        <dbReference type="ARBA" id="ARBA00022679"/>
    </source>
</evidence>
<keyword evidence="14" id="KW-0443">Lipid metabolism</keyword>
<name>D6YU77_WADCW</name>
<evidence type="ECO:0000256" key="11">
    <source>
        <dbReference type="ARBA" id="ARBA00022692"/>
    </source>
</evidence>
<evidence type="ECO:0000256" key="4">
    <source>
        <dbReference type="ARBA" id="ARBA00005189"/>
    </source>
</evidence>
<feature type="transmembrane region" description="Helical" evidence="24">
    <location>
        <begin position="68"/>
        <end position="86"/>
    </location>
</feature>
<dbReference type="AlphaFoldDB" id="D6YU77"/>
<comment type="subcellular location">
    <subcellularLocation>
        <location evidence="2">Cell membrane</location>
        <topology evidence="2">Multi-pass membrane protein</topology>
    </subcellularLocation>
</comment>
<dbReference type="PANTHER" id="PTHR46382:SF1">
    <property type="entry name" value="PHOSPHATIDATE CYTIDYLYLTRANSFERASE"/>
    <property type="match status" value="1"/>
</dbReference>
<evidence type="ECO:0000256" key="14">
    <source>
        <dbReference type="ARBA" id="ARBA00023098"/>
    </source>
</evidence>
<evidence type="ECO:0000256" key="15">
    <source>
        <dbReference type="ARBA" id="ARBA00023136"/>
    </source>
</evidence>
<keyword evidence="16" id="KW-0594">Phospholipid biosynthesis</keyword>
<evidence type="ECO:0000313" key="26">
    <source>
        <dbReference type="Proteomes" id="UP000001505"/>
    </source>
</evidence>
<evidence type="ECO:0000256" key="7">
    <source>
        <dbReference type="ARBA" id="ARBA00019373"/>
    </source>
</evidence>
<evidence type="ECO:0000256" key="9">
    <source>
        <dbReference type="ARBA" id="ARBA00022516"/>
    </source>
</evidence>
<accession>D6YU77</accession>
<proteinExistence type="inferred from homology"/>
<evidence type="ECO:0000256" key="21">
    <source>
        <dbReference type="ARBA" id="ARBA00032396"/>
    </source>
</evidence>
<comment type="similarity">
    <text evidence="5">Belongs to the CDS family.</text>
</comment>
<feature type="transmembrane region" description="Helical" evidence="24">
    <location>
        <begin position="259"/>
        <end position="278"/>
    </location>
</feature>
<keyword evidence="11 24" id="KW-0812">Transmembrane</keyword>
<evidence type="ECO:0000256" key="13">
    <source>
        <dbReference type="ARBA" id="ARBA00022989"/>
    </source>
</evidence>
<reference evidence="25 26" key="1">
    <citation type="journal article" date="2010" name="PLoS ONE">
        <title>The Waddlia genome: a window into chlamydial biology.</title>
        <authorList>
            <person name="Bertelli C."/>
            <person name="Collyn F."/>
            <person name="Croxatto A."/>
            <person name="Ruckert C."/>
            <person name="Polkinghorne A."/>
            <person name="Kebbi-Beghdadi C."/>
            <person name="Goesmann A."/>
            <person name="Vaughan L."/>
            <person name="Greub G."/>
        </authorList>
    </citation>
    <scope>NUCLEOTIDE SEQUENCE [LARGE SCALE GENOMIC DNA]</scope>
    <source>
        <strain evidence="26">ATCC VR-1470 / WSU 86-1044</strain>
    </source>
</reference>
<evidence type="ECO:0000313" key="25">
    <source>
        <dbReference type="EMBL" id="ADI37688.1"/>
    </source>
</evidence>
<evidence type="ECO:0000256" key="16">
    <source>
        <dbReference type="ARBA" id="ARBA00023209"/>
    </source>
</evidence>
<comment type="catalytic activity">
    <reaction evidence="1">
        <text>a 1,2-diacyl-sn-glycero-3-phosphate + CTP + H(+) = a CDP-1,2-diacyl-sn-glycerol + diphosphate</text>
        <dbReference type="Rhea" id="RHEA:16229"/>
        <dbReference type="ChEBI" id="CHEBI:15378"/>
        <dbReference type="ChEBI" id="CHEBI:33019"/>
        <dbReference type="ChEBI" id="CHEBI:37563"/>
        <dbReference type="ChEBI" id="CHEBI:58332"/>
        <dbReference type="ChEBI" id="CHEBI:58608"/>
        <dbReference type="EC" id="2.7.7.41"/>
    </reaction>
</comment>
<comment type="pathway">
    <text evidence="4">Lipid metabolism.</text>
</comment>
<keyword evidence="10 25" id="KW-0808">Transferase</keyword>
<evidence type="ECO:0000256" key="2">
    <source>
        <dbReference type="ARBA" id="ARBA00004651"/>
    </source>
</evidence>
<keyword evidence="26" id="KW-1185">Reference proteome</keyword>
<dbReference type="EC" id="2.7.7.41" evidence="6"/>